<dbReference type="Gene3D" id="2.40.50.100">
    <property type="match status" value="1"/>
</dbReference>
<keyword evidence="5" id="KW-1185">Reference proteome</keyword>
<evidence type="ECO:0000313" key="4">
    <source>
        <dbReference type="EMBL" id="MBC2769630.1"/>
    </source>
</evidence>
<dbReference type="RefSeq" id="WP_185779360.1">
    <property type="nucleotide sequence ID" value="NZ_JACJUU010000004.1"/>
</dbReference>
<dbReference type="Pfam" id="PF25917">
    <property type="entry name" value="BSH_RND"/>
    <property type="match status" value="1"/>
</dbReference>
<evidence type="ECO:0000256" key="2">
    <source>
        <dbReference type="SAM" id="Coils"/>
    </source>
</evidence>
<dbReference type="Gene3D" id="2.40.420.20">
    <property type="match status" value="1"/>
</dbReference>
<dbReference type="PANTHER" id="PTHR30469">
    <property type="entry name" value="MULTIDRUG RESISTANCE PROTEIN MDTA"/>
    <property type="match status" value="1"/>
</dbReference>
<dbReference type="GO" id="GO:1990281">
    <property type="term" value="C:efflux pump complex"/>
    <property type="evidence" value="ECO:0007669"/>
    <property type="project" value="TreeGrafter"/>
</dbReference>
<feature type="domain" description="Multidrug resistance protein MdtA-like barrel-sandwich hybrid" evidence="3">
    <location>
        <begin position="63"/>
        <end position="195"/>
    </location>
</feature>
<dbReference type="PANTHER" id="PTHR30469:SF18">
    <property type="entry name" value="RESISTANCE-NODULATION-CELL DIVISION (RND) EFFLUX MEMBRANE FUSION PROTEIN-RELATED"/>
    <property type="match status" value="1"/>
</dbReference>
<dbReference type="Proteomes" id="UP000545386">
    <property type="component" value="Unassembled WGS sequence"/>
</dbReference>
<accession>A0A842HQK2</accession>
<dbReference type="InterPro" id="IPR058625">
    <property type="entry name" value="MdtA-like_BSH"/>
</dbReference>
<dbReference type="InterPro" id="IPR006143">
    <property type="entry name" value="RND_pump_MFP"/>
</dbReference>
<evidence type="ECO:0000256" key="1">
    <source>
        <dbReference type="ARBA" id="ARBA00009477"/>
    </source>
</evidence>
<comment type="caution">
    <text evidence="4">The sequence shown here is derived from an EMBL/GenBank/DDBJ whole genome shotgun (WGS) entry which is preliminary data.</text>
</comment>
<protein>
    <submittedName>
        <fullName evidence="4">Efflux RND transporter periplasmic adaptor subunit</fullName>
    </submittedName>
</protein>
<dbReference type="Gene3D" id="1.10.287.470">
    <property type="entry name" value="Helix hairpin bin"/>
    <property type="match status" value="1"/>
</dbReference>
<comment type="similarity">
    <text evidence="1">Belongs to the membrane fusion protein (MFP) (TC 8.A.1) family.</text>
</comment>
<dbReference type="GO" id="GO:0015562">
    <property type="term" value="F:efflux transmembrane transporter activity"/>
    <property type="evidence" value="ECO:0007669"/>
    <property type="project" value="TreeGrafter"/>
</dbReference>
<dbReference type="NCBIfam" id="TIGR01730">
    <property type="entry name" value="RND_mfp"/>
    <property type="match status" value="1"/>
</dbReference>
<dbReference type="EMBL" id="JACJUU010000004">
    <property type="protein sequence ID" value="MBC2769630.1"/>
    <property type="molecule type" value="Genomic_DNA"/>
</dbReference>
<proteinExistence type="inferred from homology"/>
<organism evidence="4 5">
    <name type="scientific">Pusillimonas minor</name>
    <dbReference type="NCBI Taxonomy" id="2697024"/>
    <lineage>
        <taxon>Bacteria</taxon>
        <taxon>Pseudomonadati</taxon>
        <taxon>Pseudomonadota</taxon>
        <taxon>Betaproteobacteria</taxon>
        <taxon>Burkholderiales</taxon>
        <taxon>Alcaligenaceae</taxon>
        <taxon>Pusillimonas</taxon>
    </lineage>
</organism>
<evidence type="ECO:0000259" key="3">
    <source>
        <dbReference type="Pfam" id="PF25917"/>
    </source>
</evidence>
<feature type="coiled-coil region" evidence="2">
    <location>
        <begin position="128"/>
        <end position="162"/>
    </location>
</feature>
<dbReference type="SUPFAM" id="SSF111369">
    <property type="entry name" value="HlyD-like secretion proteins"/>
    <property type="match status" value="1"/>
</dbReference>
<dbReference type="Gene3D" id="2.40.30.170">
    <property type="match status" value="1"/>
</dbReference>
<reference evidence="4 5" key="1">
    <citation type="submission" date="2020-08" db="EMBL/GenBank/DDBJ databases">
        <title>Paraeoetvoesia sp. YC-7-48 draft genome sequence.</title>
        <authorList>
            <person name="Yao L."/>
        </authorList>
    </citation>
    <scope>NUCLEOTIDE SEQUENCE [LARGE SCALE GENOMIC DNA]</scope>
    <source>
        <strain evidence="5">YC-7-48</strain>
    </source>
</reference>
<gene>
    <name evidence="4" type="ORF">GTU67_06845</name>
</gene>
<keyword evidence="2" id="KW-0175">Coiled coil</keyword>
<dbReference type="AlphaFoldDB" id="A0A842HQK2"/>
<name>A0A842HQK2_9BURK</name>
<evidence type="ECO:0000313" key="5">
    <source>
        <dbReference type="Proteomes" id="UP000545386"/>
    </source>
</evidence>
<dbReference type="PROSITE" id="PS51257">
    <property type="entry name" value="PROKAR_LIPOPROTEIN"/>
    <property type="match status" value="1"/>
</dbReference>
<sequence>MRFWVAGLAVLALSLSGCGEGRDTAAAPPAPYVKTWALQAAEASSYSLSGVVRARVESPLAFQVPGRIVVRAVDAGQTVKKGVSLFQLDTRDLDEQYREAQAGVAAARAAQRIAQDDLTRHRQLLAGNAVSRQAADQAELVLQEAQARLQGALARQTQAKNALEYARLLAPADGVLIDVTGDVGQVVAAGQTVALLAHAGEREIEVYFPQGEVPPRQGELTLNGQAVSVQLRESAGAVDAQSRTLRARYALPALAPALQLGSVQRLAFSSDDAGANTFRVPVGALNERGDGPRVWQLKDGTVTPVQVTLLRLDTETALIRAELQAGDTIVALGAHLLADGMAVREHGK</sequence>